<evidence type="ECO:0000256" key="1">
    <source>
        <dbReference type="ARBA" id="ARBA00023015"/>
    </source>
</evidence>
<evidence type="ECO:0000259" key="4">
    <source>
        <dbReference type="PROSITE" id="PS50043"/>
    </source>
</evidence>
<proteinExistence type="predicted"/>
<evidence type="ECO:0000256" key="2">
    <source>
        <dbReference type="ARBA" id="ARBA00023125"/>
    </source>
</evidence>
<dbReference type="InterPro" id="IPR036388">
    <property type="entry name" value="WH-like_DNA-bd_sf"/>
</dbReference>
<dbReference type="PANTHER" id="PTHR44688">
    <property type="entry name" value="DNA-BINDING TRANSCRIPTIONAL ACTIVATOR DEVR_DOSR"/>
    <property type="match status" value="1"/>
</dbReference>
<dbReference type="Proteomes" id="UP001172778">
    <property type="component" value="Unassembled WGS sequence"/>
</dbReference>
<dbReference type="PANTHER" id="PTHR44688:SF16">
    <property type="entry name" value="DNA-BINDING TRANSCRIPTIONAL ACTIVATOR DEVR_DOSR"/>
    <property type="match status" value="1"/>
</dbReference>
<name>A0ABT7E3C1_9NEIS</name>
<dbReference type="PROSITE" id="PS00622">
    <property type="entry name" value="HTH_LUXR_1"/>
    <property type="match status" value="1"/>
</dbReference>
<gene>
    <name evidence="5" type="ORF">PZA18_22390</name>
</gene>
<sequence>MGLEILTERQRQILNLSAKGLQAPDVASELGCSPKTVRNQLSNIYQKLGVNNKVQAVAYLLTGGRRDN</sequence>
<accession>A0ABT7E3C1</accession>
<protein>
    <submittedName>
        <fullName evidence="5">Helix-turn-helix transcriptional regulator</fullName>
    </submittedName>
</protein>
<evidence type="ECO:0000313" key="6">
    <source>
        <dbReference type="Proteomes" id="UP001172778"/>
    </source>
</evidence>
<dbReference type="EMBL" id="JARRAF010000052">
    <property type="protein sequence ID" value="MDK2126800.1"/>
    <property type="molecule type" value="Genomic_DNA"/>
</dbReference>
<keyword evidence="3" id="KW-0804">Transcription</keyword>
<keyword evidence="6" id="KW-1185">Reference proteome</keyword>
<dbReference type="RefSeq" id="WP_284103121.1">
    <property type="nucleotide sequence ID" value="NZ_JARRAF010000052.1"/>
</dbReference>
<comment type="caution">
    <text evidence="5">The sequence shown here is derived from an EMBL/GenBank/DDBJ whole genome shotgun (WGS) entry which is preliminary data.</text>
</comment>
<dbReference type="Gene3D" id="1.10.10.10">
    <property type="entry name" value="Winged helix-like DNA-binding domain superfamily/Winged helix DNA-binding domain"/>
    <property type="match status" value="1"/>
</dbReference>
<reference evidence="5" key="1">
    <citation type="submission" date="2023-03" db="EMBL/GenBank/DDBJ databases">
        <title>Chitinimonas shenzhenensis gen. nov., sp. nov., a novel member of family Burkholderiaceae isolated from activated sludge collected in Shen Zhen, China.</title>
        <authorList>
            <person name="Wang X."/>
        </authorList>
    </citation>
    <scope>NUCLEOTIDE SEQUENCE</scope>
    <source>
        <strain evidence="5">DQS-5</strain>
    </source>
</reference>
<dbReference type="PRINTS" id="PR00038">
    <property type="entry name" value="HTHLUXR"/>
</dbReference>
<dbReference type="CDD" id="cd06170">
    <property type="entry name" value="LuxR_C_like"/>
    <property type="match status" value="1"/>
</dbReference>
<dbReference type="SUPFAM" id="SSF46894">
    <property type="entry name" value="C-terminal effector domain of the bipartite response regulators"/>
    <property type="match status" value="1"/>
</dbReference>
<dbReference type="SMART" id="SM00421">
    <property type="entry name" value="HTH_LUXR"/>
    <property type="match status" value="1"/>
</dbReference>
<dbReference type="PROSITE" id="PS50043">
    <property type="entry name" value="HTH_LUXR_2"/>
    <property type="match status" value="1"/>
</dbReference>
<evidence type="ECO:0000256" key="3">
    <source>
        <dbReference type="ARBA" id="ARBA00023163"/>
    </source>
</evidence>
<keyword evidence="1" id="KW-0805">Transcription regulation</keyword>
<keyword evidence="2" id="KW-0238">DNA-binding</keyword>
<organism evidence="5 6">
    <name type="scientific">Parachitinimonas caeni</name>
    <dbReference type="NCBI Taxonomy" id="3031301"/>
    <lineage>
        <taxon>Bacteria</taxon>
        <taxon>Pseudomonadati</taxon>
        <taxon>Pseudomonadota</taxon>
        <taxon>Betaproteobacteria</taxon>
        <taxon>Neisseriales</taxon>
        <taxon>Chitinibacteraceae</taxon>
        <taxon>Parachitinimonas</taxon>
    </lineage>
</organism>
<evidence type="ECO:0000313" key="5">
    <source>
        <dbReference type="EMBL" id="MDK2126800.1"/>
    </source>
</evidence>
<dbReference type="Pfam" id="PF00196">
    <property type="entry name" value="GerE"/>
    <property type="match status" value="1"/>
</dbReference>
<dbReference type="InterPro" id="IPR016032">
    <property type="entry name" value="Sig_transdc_resp-reg_C-effctor"/>
</dbReference>
<dbReference type="InterPro" id="IPR000792">
    <property type="entry name" value="Tscrpt_reg_LuxR_C"/>
</dbReference>
<feature type="domain" description="HTH luxR-type" evidence="4">
    <location>
        <begin position="1"/>
        <end position="64"/>
    </location>
</feature>